<feature type="domain" description="Fumarylacetoacetase-like C-terminal" evidence="3">
    <location>
        <begin position="75"/>
        <end position="283"/>
    </location>
</feature>
<dbReference type="GO" id="GO:0016787">
    <property type="term" value="F:hydrolase activity"/>
    <property type="evidence" value="ECO:0007669"/>
    <property type="project" value="UniProtKB-KW"/>
</dbReference>
<accession>A0ABZ2C886</accession>
<evidence type="ECO:0000259" key="3">
    <source>
        <dbReference type="Pfam" id="PF01557"/>
    </source>
</evidence>
<keyword evidence="2" id="KW-0479">Metal-binding</keyword>
<reference evidence="4 5" key="1">
    <citation type="submission" date="2023-10" db="EMBL/GenBank/DDBJ databases">
        <title>Niallia locisalis sp.nov. isolated from a salt pond sample.</title>
        <authorList>
            <person name="Li X.-J."/>
            <person name="Dong L."/>
        </authorList>
    </citation>
    <scope>NUCLEOTIDE SEQUENCE [LARGE SCALE GENOMIC DNA]</scope>
    <source>
        <strain evidence="4 5">DSM 29761</strain>
    </source>
</reference>
<comment type="similarity">
    <text evidence="1">Belongs to the FAH family.</text>
</comment>
<dbReference type="Pfam" id="PF01557">
    <property type="entry name" value="FAA_hydrolase"/>
    <property type="match status" value="1"/>
</dbReference>
<dbReference type="EMBL" id="CP137640">
    <property type="protein sequence ID" value="WVX79347.1"/>
    <property type="molecule type" value="Genomic_DNA"/>
</dbReference>
<dbReference type="PANTHER" id="PTHR42796">
    <property type="entry name" value="FUMARYLACETOACETATE HYDROLASE DOMAIN-CONTAINING PROTEIN 2A-RELATED"/>
    <property type="match status" value="1"/>
</dbReference>
<keyword evidence="5" id="KW-1185">Reference proteome</keyword>
<dbReference type="InterPro" id="IPR051121">
    <property type="entry name" value="FAH"/>
</dbReference>
<evidence type="ECO:0000313" key="4">
    <source>
        <dbReference type="EMBL" id="WVX79347.1"/>
    </source>
</evidence>
<dbReference type="InterPro" id="IPR036663">
    <property type="entry name" value="Fumarylacetoacetase_C_sf"/>
</dbReference>
<dbReference type="InterPro" id="IPR011234">
    <property type="entry name" value="Fumarylacetoacetase-like_C"/>
</dbReference>
<dbReference type="SUPFAM" id="SSF56529">
    <property type="entry name" value="FAH"/>
    <property type="match status" value="1"/>
</dbReference>
<organism evidence="4 5">
    <name type="scientific">Niallia oryzisoli</name>
    <dbReference type="NCBI Taxonomy" id="1737571"/>
    <lineage>
        <taxon>Bacteria</taxon>
        <taxon>Bacillati</taxon>
        <taxon>Bacillota</taxon>
        <taxon>Bacilli</taxon>
        <taxon>Bacillales</taxon>
        <taxon>Bacillaceae</taxon>
        <taxon>Niallia</taxon>
    </lineage>
</organism>
<dbReference type="PANTHER" id="PTHR42796:SF4">
    <property type="entry name" value="FUMARYLACETOACETATE HYDROLASE DOMAIN-CONTAINING PROTEIN 2A"/>
    <property type="match status" value="1"/>
</dbReference>
<dbReference type="Gene3D" id="3.90.850.10">
    <property type="entry name" value="Fumarylacetoacetase-like, C-terminal domain"/>
    <property type="match status" value="1"/>
</dbReference>
<evidence type="ECO:0000256" key="1">
    <source>
        <dbReference type="ARBA" id="ARBA00010211"/>
    </source>
</evidence>
<name>A0ABZ2C886_9BACI</name>
<evidence type="ECO:0000256" key="2">
    <source>
        <dbReference type="ARBA" id="ARBA00022723"/>
    </source>
</evidence>
<protein>
    <submittedName>
        <fullName evidence="4">Fumarylacetoacetate hydrolase family protein</fullName>
    </submittedName>
</protein>
<dbReference type="Proteomes" id="UP001357223">
    <property type="component" value="Chromosome"/>
</dbReference>
<keyword evidence="4" id="KW-0378">Hydrolase</keyword>
<sequence>MKIISFQNENKMSVGIVEENTVVDVSHEFPDVLSIIKAGSNGLDKIDRILNSNVERKPLKIESLLSPIPKLERNVMCVGWNYLEHFNERFRQDIDLPAKPTVFTKATESVAGPYEGIPFPENFTEKFDYEAELAVVIGRKGKNILEEEASDYIFGYMCANDLSARDVQQAHGGQWFMGKSMDKSCPMGPWLVTKDEIEDVQNLEVTCKVNGQTVQSSNTNLMMFSVNRIIAELSKGMTLLPGDIILTGTPSGIGAKRNPPLFLRAGDVIEVAISGIGSIKNGIVTVDESIKLEV</sequence>
<proteinExistence type="inferred from homology"/>
<evidence type="ECO:0000313" key="5">
    <source>
        <dbReference type="Proteomes" id="UP001357223"/>
    </source>
</evidence>
<dbReference type="RefSeq" id="WP_338448281.1">
    <property type="nucleotide sequence ID" value="NZ_CP137640.1"/>
</dbReference>
<gene>
    <name evidence="4" type="ORF">R4Z09_18795</name>
</gene>